<organism evidence="5 6">
    <name type="scientific">Cudoniella acicularis</name>
    <dbReference type="NCBI Taxonomy" id="354080"/>
    <lineage>
        <taxon>Eukaryota</taxon>
        <taxon>Fungi</taxon>
        <taxon>Dikarya</taxon>
        <taxon>Ascomycota</taxon>
        <taxon>Pezizomycotina</taxon>
        <taxon>Leotiomycetes</taxon>
        <taxon>Helotiales</taxon>
        <taxon>Tricladiaceae</taxon>
        <taxon>Cudoniella</taxon>
    </lineage>
</organism>
<dbReference type="Pfam" id="PF20150">
    <property type="entry name" value="2EXR"/>
    <property type="match status" value="1"/>
</dbReference>
<dbReference type="Gene3D" id="3.50.50.60">
    <property type="entry name" value="FAD/NAD(P)-binding domain"/>
    <property type="match status" value="1"/>
</dbReference>
<dbReference type="Proteomes" id="UP000566819">
    <property type="component" value="Unassembled WGS sequence"/>
</dbReference>
<keyword evidence="6" id="KW-1185">Reference proteome</keyword>
<dbReference type="Pfam" id="PF00732">
    <property type="entry name" value="GMC_oxred_N"/>
    <property type="match status" value="1"/>
</dbReference>
<dbReference type="Gene3D" id="3.30.560.10">
    <property type="entry name" value="Glucose Oxidase, domain 3"/>
    <property type="match status" value="2"/>
</dbReference>
<dbReference type="InterPro" id="IPR045518">
    <property type="entry name" value="2EXR"/>
</dbReference>
<dbReference type="InterPro" id="IPR036188">
    <property type="entry name" value="FAD/NAD-bd_sf"/>
</dbReference>
<dbReference type="GO" id="GO:0044550">
    <property type="term" value="P:secondary metabolite biosynthetic process"/>
    <property type="evidence" value="ECO:0007669"/>
    <property type="project" value="TreeGrafter"/>
</dbReference>
<proteinExistence type="inferred from homology"/>
<dbReference type="OrthoDB" id="269227at2759"/>
<dbReference type="SUPFAM" id="SSF51905">
    <property type="entry name" value="FAD/NAD(P)-binding domain"/>
    <property type="match status" value="1"/>
</dbReference>
<evidence type="ECO:0000313" key="5">
    <source>
        <dbReference type="EMBL" id="KAF4625349.1"/>
    </source>
</evidence>
<dbReference type="InterPro" id="IPR012132">
    <property type="entry name" value="GMC_OxRdtase"/>
</dbReference>
<feature type="domain" description="Glucose-methanol-choline oxidoreductase C-terminal" evidence="3">
    <location>
        <begin position="594"/>
        <end position="728"/>
    </location>
</feature>
<evidence type="ECO:0000313" key="6">
    <source>
        <dbReference type="Proteomes" id="UP000566819"/>
    </source>
</evidence>
<accession>A0A8H4VZA4</accession>
<gene>
    <name evidence="5" type="ORF">G7Y89_g12818</name>
</gene>
<sequence>MSVSPSMSFMDEPEWSSPPLSAFHLFSELHTELRCIIWALTLPGPRFITPFRNDYFTGDKPNTKVKNPIALQVCQESRALALRHYQTWTNAKSMGYQYVDFVNDAISFNADSFALPNSERAHIRRGNMSTLLLPKVDRHRIQRIELRFSGVNPFGRGGVAKLLSFWAEHWLSMVFPAAKEVEVVIFGEPKRDIPGTMWMTDYQLKREVEDAGDEVWEGLSKVIEKNMETQTVLVVEYGPLESNPDILLPAIGLTIFTADMYNYTSIPQPGMNNQTAVLPGGAIVGGGSAVNSMFFDRGSAEDYDNWEKLSNPGWGWDGILPYFKKSVTFTPPSVELQTQFNITYNLDAYGGNGSVQSSFPPYQWGTTIAQMKGWKDFGIPLQREGANGNAHGLFWIPASLDPKLQTRSYSRTAHYDPYTKRANYHLLTEYHANIILFTSGLTAGGIQIQPRYNTTSTPKVTSIFASREVILAAGSIVTTNPYPNHDMLISNATFLAEALNEYHQNKTGPITGADGDAGVFLPLQIVSSTYKSLINKVRAQSAADYLPADYDPLVIKGFEAQREILLNSYASNSTAVIEVPLTGRAGTAGILLKPLSRGSINIDPTNPNNPIIDFSVLKNPVDLKFNIEAVKLERKVYSSPGMASLGPVETAPGANVTTDDEIAAWIHKVLLPSASHPCGTAAMMPREIGGVVGPDLLVHGVKGLSVVDASIMPLIPGTHLSATVYAVAEKSAEIIKARADGY</sequence>
<dbReference type="PANTHER" id="PTHR11552">
    <property type="entry name" value="GLUCOSE-METHANOL-CHOLINE GMC OXIDOREDUCTASE"/>
    <property type="match status" value="1"/>
</dbReference>
<name>A0A8H4VZA4_9HELO</name>
<comment type="caution">
    <text evidence="5">The sequence shown here is derived from an EMBL/GenBank/DDBJ whole genome shotgun (WGS) entry which is preliminary data.</text>
</comment>
<evidence type="ECO:0000259" key="4">
    <source>
        <dbReference type="Pfam" id="PF20150"/>
    </source>
</evidence>
<comment type="similarity">
    <text evidence="1">Belongs to the GMC oxidoreductase family.</text>
</comment>
<dbReference type="InterPro" id="IPR000172">
    <property type="entry name" value="GMC_OxRdtase_N"/>
</dbReference>
<evidence type="ECO:0008006" key="7">
    <source>
        <dbReference type="Google" id="ProtNLM"/>
    </source>
</evidence>
<dbReference type="PANTHER" id="PTHR11552:SF115">
    <property type="entry name" value="DEHYDROGENASE XPTC-RELATED"/>
    <property type="match status" value="1"/>
</dbReference>
<dbReference type="Pfam" id="PF05199">
    <property type="entry name" value="GMC_oxred_C"/>
    <property type="match status" value="1"/>
</dbReference>
<evidence type="ECO:0000259" key="2">
    <source>
        <dbReference type="Pfam" id="PF00732"/>
    </source>
</evidence>
<evidence type="ECO:0000259" key="3">
    <source>
        <dbReference type="Pfam" id="PF05199"/>
    </source>
</evidence>
<dbReference type="GO" id="GO:0050660">
    <property type="term" value="F:flavin adenine dinucleotide binding"/>
    <property type="evidence" value="ECO:0007669"/>
    <property type="project" value="InterPro"/>
</dbReference>
<protein>
    <recommendedName>
        <fullName evidence="7">Glucose-methanol-choline oxidoreductase N-terminal domain-containing protein</fullName>
    </recommendedName>
</protein>
<feature type="domain" description="Glucose-methanol-choline oxidoreductase N-terminal" evidence="2">
    <location>
        <begin position="258"/>
        <end position="478"/>
    </location>
</feature>
<reference evidence="5 6" key="1">
    <citation type="submission" date="2020-03" db="EMBL/GenBank/DDBJ databases">
        <title>Draft Genome Sequence of Cudoniella acicularis.</title>
        <authorList>
            <person name="Buettner E."/>
            <person name="Kellner H."/>
        </authorList>
    </citation>
    <scope>NUCLEOTIDE SEQUENCE [LARGE SCALE GENOMIC DNA]</scope>
    <source>
        <strain evidence="5 6">DSM 108380</strain>
    </source>
</reference>
<dbReference type="AlphaFoldDB" id="A0A8H4VZA4"/>
<evidence type="ECO:0000256" key="1">
    <source>
        <dbReference type="ARBA" id="ARBA00010790"/>
    </source>
</evidence>
<feature type="domain" description="2EXR" evidence="4">
    <location>
        <begin position="23"/>
        <end position="105"/>
    </location>
</feature>
<dbReference type="GO" id="GO:0016614">
    <property type="term" value="F:oxidoreductase activity, acting on CH-OH group of donors"/>
    <property type="evidence" value="ECO:0007669"/>
    <property type="project" value="InterPro"/>
</dbReference>
<dbReference type="SUPFAM" id="SSF54373">
    <property type="entry name" value="FAD-linked reductases, C-terminal domain"/>
    <property type="match status" value="1"/>
</dbReference>
<dbReference type="InterPro" id="IPR007867">
    <property type="entry name" value="GMC_OxRtase_C"/>
</dbReference>
<dbReference type="EMBL" id="JAAMPI010001405">
    <property type="protein sequence ID" value="KAF4625349.1"/>
    <property type="molecule type" value="Genomic_DNA"/>
</dbReference>